<reference evidence="3" key="1">
    <citation type="submission" date="2017-02" db="UniProtKB">
        <authorList>
            <consortium name="WormBaseParasite"/>
        </authorList>
    </citation>
    <scope>IDENTIFICATION</scope>
</reference>
<feature type="region of interest" description="Disordered" evidence="1">
    <location>
        <begin position="75"/>
        <end position="107"/>
    </location>
</feature>
<dbReference type="WBParaSite" id="ALUE_0000774101-mRNA-1">
    <property type="protein sequence ID" value="ALUE_0000774101-mRNA-1"/>
    <property type="gene ID" value="ALUE_0000774101"/>
</dbReference>
<organism evidence="2 3">
    <name type="scientific">Ascaris lumbricoides</name>
    <name type="common">Giant roundworm</name>
    <dbReference type="NCBI Taxonomy" id="6252"/>
    <lineage>
        <taxon>Eukaryota</taxon>
        <taxon>Metazoa</taxon>
        <taxon>Ecdysozoa</taxon>
        <taxon>Nematoda</taxon>
        <taxon>Chromadorea</taxon>
        <taxon>Rhabditida</taxon>
        <taxon>Spirurina</taxon>
        <taxon>Ascaridomorpha</taxon>
        <taxon>Ascaridoidea</taxon>
        <taxon>Ascarididae</taxon>
        <taxon>Ascaris</taxon>
    </lineage>
</organism>
<proteinExistence type="predicted"/>
<protein>
    <submittedName>
        <fullName evidence="3">Uncharacterized protein</fullName>
    </submittedName>
</protein>
<evidence type="ECO:0000313" key="3">
    <source>
        <dbReference type="WBParaSite" id="ALUE_0000774101-mRNA-1"/>
    </source>
</evidence>
<accession>A0A0M3HWZ0</accession>
<dbReference type="AlphaFoldDB" id="A0A0M3HWZ0"/>
<evidence type="ECO:0000256" key="1">
    <source>
        <dbReference type="SAM" id="MobiDB-lite"/>
    </source>
</evidence>
<dbReference type="Proteomes" id="UP000036681">
    <property type="component" value="Unplaced"/>
</dbReference>
<name>A0A0M3HWZ0_ASCLU</name>
<feature type="compositionally biased region" description="Basic and acidic residues" evidence="1">
    <location>
        <begin position="86"/>
        <end position="99"/>
    </location>
</feature>
<sequence length="107" mass="11699">MKAVLTKITNRLISLEDPRGKTTGWIHYAAGSLAMSGHYREGKVAEKSVPLTGSGRTFISGTGGRRIKNRNLGRQVVTSPLEQQTDEEKCNETRKREEEPAGNTAAT</sequence>
<keyword evidence="2" id="KW-1185">Reference proteome</keyword>
<evidence type="ECO:0000313" key="2">
    <source>
        <dbReference type="Proteomes" id="UP000036681"/>
    </source>
</evidence>